<protein>
    <submittedName>
        <fullName evidence="3">Efflux transporter outer membrane subunit</fullName>
    </submittedName>
</protein>
<dbReference type="Gene3D" id="1.20.1600.10">
    <property type="entry name" value="Outer membrane efflux proteins (OEP)"/>
    <property type="match status" value="1"/>
</dbReference>
<keyword evidence="2" id="KW-0564">Palmitate</keyword>
<dbReference type="Gene3D" id="2.20.200.10">
    <property type="entry name" value="Outer membrane efflux proteins (OEP)"/>
    <property type="match status" value="1"/>
</dbReference>
<comment type="subcellular location">
    <subcellularLocation>
        <location evidence="2">Cell membrane</location>
        <topology evidence="2">Lipid-anchor</topology>
    </subcellularLocation>
</comment>
<dbReference type="SUPFAM" id="SSF56954">
    <property type="entry name" value="Outer membrane efflux proteins (OEP)"/>
    <property type="match status" value="1"/>
</dbReference>
<dbReference type="Pfam" id="PF02321">
    <property type="entry name" value="OEP"/>
    <property type="match status" value="2"/>
</dbReference>
<dbReference type="PANTHER" id="PTHR30203">
    <property type="entry name" value="OUTER MEMBRANE CATION EFFLUX PROTEIN"/>
    <property type="match status" value="1"/>
</dbReference>
<name>A0ABU3KCT6_9BACT</name>
<evidence type="ECO:0000313" key="3">
    <source>
        <dbReference type="EMBL" id="MDT7044284.1"/>
    </source>
</evidence>
<dbReference type="NCBIfam" id="TIGR01845">
    <property type="entry name" value="outer_NodT"/>
    <property type="match status" value="1"/>
</dbReference>
<dbReference type="InterPro" id="IPR010131">
    <property type="entry name" value="MdtP/NodT-like"/>
</dbReference>
<keyword evidence="2" id="KW-0449">Lipoprotein</keyword>
<comment type="caution">
    <text evidence="3">The sequence shown here is derived from an EMBL/GenBank/DDBJ whole genome shotgun (WGS) entry which is preliminary data.</text>
</comment>
<proteinExistence type="inferred from homology"/>
<keyword evidence="2" id="KW-0812">Transmembrane</keyword>
<organism evidence="3 4">
    <name type="scientific">Candidatus Nitronereus thalassa</name>
    <dbReference type="NCBI Taxonomy" id="3020898"/>
    <lineage>
        <taxon>Bacteria</taxon>
        <taxon>Pseudomonadati</taxon>
        <taxon>Nitrospirota</taxon>
        <taxon>Nitrospiria</taxon>
        <taxon>Nitrospirales</taxon>
        <taxon>Nitrospiraceae</taxon>
        <taxon>Candidatus Nitronereus</taxon>
    </lineage>
</organism>
<dbReference type="InterPro" id="IPR003423">
    <property type="entry name" value="OMP_efflux"/>
</dbReference>
<keyword evidence="2" id="KW-1134">Transmembrane beta strand</keyword>
<keyword evidence="2" id="KW-0472">Membrane</keyword>
<evidence type="ECO:0000313" key="4">
    <source>
        <dbReference type="Proteomes" id="UP001250932"/>
    </source>
</evidence>
<gene>
    <name evidence="3" type="ORF">PPG34_18180</name>
</gene>
<comment type="similarity">
    <text evidence="1 2">Belongs to the outer membrane factor (OMF) (TC 1.B.17) family.</text>
</comment>
<sequence length="511" mass="56405">MMWFRIINNPRLIFLIGSLLALSACSVGREYHTPKTETLAQDKFLEQDQGRFRATEPVAAWWRQLGDDQLTLLVEQGLEHNLDIQIALANLQEARFLLSETTFDRFPTVETQGKVTRQLQSKEAIFPPFGNRTQTTYNAGFDAFWELNLFGRVSQRIAASEANLEAREADLDATYVTIAAEVARTYVELRGGQYRLEVARRNADNQQQTYNLTKDLFEAGASDGLDMERARTQLELTKSTIPPLEAEVNSAMNRLAVLTGQPPTTFHVMLQSVEPLPSIPTTVDVGDPMALLQRRPDIRAAERDLASAVAEYNVNVTDLYPNVTVKGSLGFSSTSISDLVTGSAGTYLIGPQINWAAFNLGRVFARIDAADARAKARLASFEKTVLRALEETESAMVNFSRQEQSRARLQDAAVSSAKAAKFAEERFDAGIDNFLDVLVAQATMLEAQDRLANSEINVALNLVAIYKALGGGWQVKTPSTNLSTDVAVVPTATRQDIVDSFMQKVPTSKGQ</sequence>
<reference evidence="3 4" key="1">
    <citation type="journal article" date="2023" name="ISME J.">
        <title>Cultivation and genomic characterization of novel and ubiquitous marine nitrite-oxidizing bacteria from the Nitrospirales.</title>
        <authorList>
            <person name="Mueller A.J."/>
            <person name="Daebeler A."/>
            <person name="Herbold C.W."/>
            <person name="Kirkegaard R.H."/>
            <person name="Daims H."/>
        </authorList>
    </citation>
    <scope>NUCLEOTIDE SEQUENCE [LARGE SCALE GENOMIC DNA]</scope>
    <source>
        <strain evidence="3 4">EB</strain>
    </source>
</reference>
<keyword evidence="4" id="KW-1185">Reference proteome</keyword>
<evidence type="ECO:0000256" key="2">
    <source>
        <dbReference type="RuleBase" id="RU362097"/>
    </source>
</evidence>
<dbReference type="Proteomes" id="UP001250932">
    <property type="component" value="Unassembled WGS sequence"/>
</dbReference>
<evidence type="ECO:0000256" key="1">
    <source>
        <dbReference type="ARBA" id="ARBA00007613"/>
    </source>
</evidence>
<dbReference type="RefSeq" id="WP_313834869.1">
    <property type="nucleotide sequence ID" value="NZ_JAQOUE010000002.1"/>
</dbReference>
<dbReference type="PROSITE" id="PS51257">
    <property type="entry name" value="PROKAR_LIPOPROTEIN"/>
    <property type="match status" value="1"/>
</dbReference>
<dbReference type="PANTHER" id="PTHR30203:SF25">
    <property type="entry name" value="OUTER MEMBRANE PROTEIN-RELATED"/>
    <property type="match status" value="1"/>
</dbReference>
<accession>A0ABU3KCT6</accession>
<dbReference type="EMBL" id="JAQOUE010000002">
    <property type="protein sequence ID" value="MDT7044284.1"/>
    <property type="molecule type" value="Genomic_DNA"/>
</dbReference>